<evidence type="ECO:0000259" key="2">
    <source>
        <dbReference type="Pfam" id="PF00497"/>
    </source>
</evidence>
<evidence type="ECO:0000313" key="4">
    <source>
        <dbReference type="Proteomes" id="UP000076066"/>
    </source>
</evidence>
<dbReference type="RefSeq" id="WP_066134590.1">
    <property type="nucleotide sequence ID" value="NZ_CP014525.1"/>
</dbReference>
<evidence type="ECO:0000256" key="1">
    <source>
        <dbReference type="SAM" id="SignalP"/>
    </source>
</evidence>
<name>A0A143DDH3_9PROT</name>
<dbReference type="SUPFAM" id="SSF53850">
    <property type="entry name" value="Periplasmic binding protein-like II"/>
    <property type="match status" value="1"/>
</dbReference>
<dbReference type="OrthoDB" id="6192933at2"/>
<dbReference type="Gene3D" id="3.40.190.10">
    <property type="entry name" value="Periplasmic binding protein-like II"/>
    <property type="match status" value="2"/>
</dbReference>
<dbReference type="AlphaFoldDB" id="A0A143DDH3"/>
<dbReference type="STRING" id="1549855.AY555_05765"/>
<reference evidence="3 4" key="1">
    <citation type="submission" date="2016-02" db="EMBL/GenBank/DDBJ databases">
        <title>Complete Genome of H5569, the type strain of the newly described species Haematospirillium jordaniae.</title>
        <authorList>
            <person name="Nicholson A.C."/>
            <person name="Humrighouse B.W."/>
            <person name="Loparov V."/>
            <person name="McQuiston J.R."/>
        </authorList>
    </citation>
    <scope>NUCLEOTIDE SEQUENCE [LARGE SCALE GENOMIC DNA]</scope>
    <source>
        <strain evidence="3 4">H5569</strain>
    </source>
</reference>
<accession>A0A143DDH3</accession>
<dbReference type="Proteomes" id="UP000076066">
    <property type="component" value="Chromosome"/>
</dbReference>
<keyword evidence="1" id="KW-0732">Signal</keyword>
<proteinExistence type="predicted"/>
<dbReference type="Pfam" id="PF00497">
    <property type="entry name" value="SBP_bac_3"/>
    <property type="match status" value="1"/>
</dbReference>
<keyword evidence="4" id="KW-1185">Reference proteome</keyword>
<dbReference type="KEGG" id="hjo:AY555_05765"/>
<protein>
    <recommendedName>
        <fullName evidence="2">Solute-binding protein family 3/N-terminal domain-containing protein</fullName>
    </recommendedName>
</protein>
<gene>
    <name evidence="3" type="ORF">AY555_05765</name>
</gene>
<dbReference type="EMBL" id="CP014525">
    <property type="protein sequence ID" value="AMW34767.1"/>
    <property type="molecule type" value="Genomic_DNA"/>
</dbReference>
<feature type="domain" description="Solute-binding protein family 3/N-terminal" evidence="2">
    <location>
        <begin position="28"/>
        <end position="232"/>
    </location>
</feature>
<feature type="signal peptide" evidence="1">
    <location>
        <begin position="1"/>
        <end position="19"/>
    </location>
</feature>
<sequence length="235" mass="25486">MFKRFLPALALLVAPGVAAAQTLTFNTEEWFPYNYAKDGKVAGTATQIVERAAQAAQVPYTIALGPWNRAYNTALTQKDNCVYSTTVTDERKPLFKWVTPVETVKWVVYKAKGNALTAASMDDLKGKKIGGYVGDAVANYMKSQGFTVDEAPGDDANPKKLQAGRIDAWATTDISGIKLAKDAGVEIEKVIDIRENVMGLACNKEIDDATIAKLQAALDTLNSSGEAEKIRQSKF</sequence>
<dbReference type="PANTHER" id="PTHR38834:SF3">
    <property type="entry name" value="SOLUTE-BINDING PROTEIN FAMILY 3_N-TERMINAL DOMAIN-CONTAINING PROTEIN"/>
    <property type="match status" value="1"/>
</dbReference>
<evidence type="ECO:0000313" key="3">
    <source>
        <dbReference type="EMBL" id="AMW34767.1"/>
    </source>
</evidence>
<organism evidence="3 4">
    <name type="scientific">Haematospirillum jordaniae</name>
    <dbReference type="NCBI Taxonomy" id="1549855"/>
    <lineage>
        <taxon>Bacteria</taxon>
        <taxon>Pseudomonadati</taxon>
        <taxon>Pseudomonadota</taxon>
        <taxon>Alphaproteobacteria</taxon>
        <taxon>Rhodospirillales</taxon>
        <taxon>Novispirillaceae</taxon>
        <taxon>Haematospirillum</taxon>
    </lineage>
</organism>
<dbReference type="GeneID" id="53316660"/>
<dbReference type="PANTHER" id="PTHR38834">
    <property type="entry name" value="PERIPLASMIC SUBSTRATE BINDING PROTEIN FAMILY 3"/>
    <property type="match status" value="1"/>
</dbReference>
<feature type="chain" id="PRO_5044368599" description="Solute-binding protein family 3/N-terminal domain-containing protein" evidence="1">
    <location>
        <begin position="20"/>
        <end position="235"/>
    </location>
</feature>
<dbReference type="InterPro" id="IPR001638">
    <property type="entry name" value="Solute-binding_3/MltF_N"/>
</dbReference>